<comment type="cofactor">
    <cofactor evidence="1">
        <name>Fe(2+)</name>
        <dbReference type="ChEBI" id="CHEBI:29033"/>
    </cofactor>
</comment>
<dbReference type="Pfam" id="PF02668">
    <property type="entry name" value="TauD"/>
    <property type="match status" value="1"/>
</dbReference>
<dbReference type="GO" id="GO:0016706">
    <property type="term" value="F:2-oxoglutarate-dependent dioxygenase activity"/>
    <property type="evidence" value="ECO:0007669"/>
    <property type="project" value="UniProtKB-ARBA"/>
</dbReference>
<dbReference type="GO" id="GO:0017000">
    <property type="term" value="P:antibiotic biosynthetic process"/>
    <property type="evidence" value="ECO:0007669"/>
    <property type="project" value="UniProtKB-KW"/>
</dbReference>
<proteinExistence type="predicted"/>
<dbReference type="EMBL" id="AHNZ02000798">
    <property type="protein sequence ID" value="EMO03663.1"/>
    <property type="molecule type" value="Genomic_DNA"/>
</dbReference>
<dbReference type="Gene3D" id="3.60.130.10">
    <property type="entry name" value="Clavaminate synthase-like"/>
    <property type="match status" value="1"/>
</dbReference>
<accession>M6RS29</accession>
<sequence>MFHIDAARKEYWKIFVRQKTIRGFLVAVTLEILTFIKKITTKKEYLDTHCTYGGGQEISGTELKQIQNVFWNNISLFSWQNGDILVIDNYSVSHGRHPFTGPREIFVAWAD</sequence>
<evidence type="ECO:0000313" key="5">
    <source>
        <dbReference type="EMBL" id="EMO03663.1"/>
    </source>
</evidence>
<dbReference type="InterPro" id="IPR050411">
    <property type="entry name" value="AlphaKG_dependent_hydroxylases"/>
</dbReference>
<dbReference type="PANTHER" id="PTHR10696:SF56">
    <property type="entry name" value="TAUD_TFDA-LIKE DOMAIN-CONTAINING PROTEIN"/>
    <property type="match status" value="1"/>
</dbReference>
<organism evidence="5 6">
    <name type="scientific">Leptospira interrogans serovar Icterohaemorrhagiae str. Verdun HP</name>
    <dbReference type="NCBI Taxonomy" id="1049910"/>
    <lineage>
        <taxon>Bacteria</taxon>
        <taxon>Pseudomonadati</taxon>
        <taxon>Spirochaetota</taxon>
        <taxon>Spirochaetia</taxon>
        <taxon>Leptospirales</taxon>
        <taxon>Leptospiraceae</taxon>
        <taxon>Leptospira</taxon>
    </lineage>
</organism>
<keyword evidence="3" id="KW-0045">Antibiotic biosynthesis</keyword>
<keyword evidence="5" id="KW-0223">Dioxygenase</keyword>
<dbReference type="PANTHER" id="PTHR10696">
    <property type="entry name" value="GAMMA-BUTYROBETAINE HYDROXYLASE-RELATED"/>
    <property type="match status" value="1"/>
</dbReference>
<dbReference type="Proteomes" id="UP000012092">
    <property type="component" value="Unassembled WGS sequence"/>
</dbReference>
<evidence type="ECO:0000313" key="6">
    <source>
        <dbReference type="Proteomes" id="UP000012092"/>
    </source>
</evidence>
<comment type="caution">
    <text evidence="5">The sequence shown here is derived from an EMBL/GenBank/DDBJ whole genome shotgun (WGS) entry which is preliminary data.</text>
</comment>
<keyword evidence="2" id="KW-0560">Oxidoreductase</keyword>
<protein>
    <submittedName>
        <fullName evidence="5">Taurine catabolism dioxygenase, TauD/TfdA domain protein</fullName>
    </submittedName>
</protein>
<evidence type="ECO:0000256" key="2">
    <source>
        <dbReference type="ARBA" id="ARBA00023002"/>
    </source>
</evidence>
<evidence type="ECO:0000259" key="4">
    <source>
        <dbReference type="Pfam" id="PF02668"/>
    </source>
</evidence>
<dbReference type="AlphaFoldDB" id="M6RS29"/>
<name>M6RS29_LEPIR</name>
<dbReference type="SUPFAM" id="SSF51197">
    <property type="entry name" value="Clavaminate synthase-like"/>
    <property type="match status" value="1"/>
</dbReference>
<evidence type="ECO:0000256" key="3">
    <source>
        <dbReference type="ARBA" id="ARBA00023194"/>
    </source>
</evidence>
<dbReference type="InterPro" id="IPR042098">
    <property type="entry name" value="TauD-like_sf"/>
</dbReference>
<gene>
    <name evidence="5" type="ORF">LEP1GSC116_2791</name>
</gene>
<reference evidence="5 6" key="1">
    <citation type="submission" date="2013-01" db="EMBL/GenBank/DDBJ databases">
        <authorList>
            <person name="Harkins D.M."/>
            <person name="Durkin A.S."/>
            <person name="Brinkac L.M."/>
            <person name="Haft D.H."/>
            <person name="Selengut J.D."/>
            <person name="Sanka R."/>
            <person name="DePew J."/>
            <person name="Purushe J."/>
            <person name="Picardeau M."/>
            <person name="Werts C."/>
            <person name="Goarant C."/>
            <person name="Vinetz J.M."/>
            <person name="Sutton G.G."/>
            <person name="Nierman W.C."/>
            <person name="Fouts D.E."/>
        </authorList>
    </citation>
    <scope>NUCLEOTIDE SEQUENCE [LARGE SCALE GENOMIC DNA]</scope>
    <source>
        <strain evidence="5 6">Verdun HP</strain>
    </source>
</reference>
<evidence type="ECO:0000256" key="1">
    <source>
        <dbReference type="ARBA" id="ARBA00001954"/>
    </source>
</evidence>
<dbReference type="InterPro" id="IPR003819">
    <property type="entry name" value="TauD/TfdA-like"/>
</dbReference>
<feature type="domain" description="TauD/TfdA-like" evidence="4">
    <location>
        <begin position="53"/>
        <end position="109"/>
    </location>
</feature>